<gene>
    <name evidence="4" type="ORF">WJX81_005612</name>
</gene>
<dbReference type="SMART" id="SM00577">
    <property type="entry name" value="CPDc"/>
    <property type="match status" value="1"/>
</dbReference>
<evidence type="ECO:0000256" key="1">
    <source>
        <dbReference type="SAM" id="MobiDB-lite"/>
    </source>
</evidence>
<dbReference type="PROSITE" id="PS50969">
    <property type="entry name" value="FCP1"/>
    <property type="match status" value="1"/>
</dbReference>
<feature type="signal peptide" evidence="2">
    <location>
        <begin position="1"/>
        <end position="19"/>
    </location>
</feature>
<dbReference type="Pfam" id="PF03031">
    <property type="entry name" value="NIF"/>
    <property type="match status" value="1"/>
</dbReference>
<evidence type="ECO:0000259" key="3">
    <source>
        <dbReference type="PROSITE" id="PS50969"/>
    </source>
</evidence>
<evidence type="ECO:0000256" key="2">
    <source>
        <dbReference type="SAM" id="SignalP"/>
    </source>
</evidence>
<dbReference type="FunFam" id="3.40.50.1000:FF:000093">
    <property type="entry name" value="NLI interacting factor-like phosphatase family protein"/>
    <property type="match status" value="1"/>
</dbReference>
<feature type="region of interest" description="Disordered" evidence="1">
    <location>
        <begin position="182"/>
        <end position="204"/>
    </location>
</feature>
<dbReference type="Pfam" id="PF03992">
    <property type="entry name" value="ABM"/>
    <property type="match status" value="1"/>
</dbReference>
<comment type="caution">
    <text evidence="4">The sequence shown here is derived from an EMBL/GenBank/DDBJ whole genome shotgun (WGS) entry which is preliminary data.</text>
</comment>
<protein>
    <recommendedName>
        <fullName evidence="3">FCP1 homology domain-containing protein</fullName>
    </recommendedName>
</protein>
<evidence type="ECO:0000313" key="5">
    <source>
        <dbReference type="Proteomes" id="UP001445335"/>
    </source>
</evidence>
<dbReference type="AlphaFoldDB" id="A0AAW1SK40"/>
<sequence length="453" mass="49875">MAVIKYCILALAIIGAASASRLELNGITEVMQEVGQEVEGYMTSIFSGKDRPDKDAEVVFLTKFIVTPDIALDFIAAVKKVKAAALETDGVAIYALSKTKSDNLIYYSYVAWKDVESVKEHLKGEAVKEFIKYTAKEKIPVFTTPLTKRGQANNLDQEAIDTGDDSAAADVRAPEQSVITQVTNRAEQPPPAGSHRYASPAAAAASQPAPGWRARLRALLCCFRPDTGEYARGEAEAVVIRPPQPPTPPRFTGEAVIGPLPDADAGRKTLVLDLDETLVHSSFKPIPDPDYIIPVEIEGRVVDVYVLKRPWCDQFLAAVGPRFEVIVFTASLAKYADPLLDLLDKGRVVRWRLFREACCPFEGNYVKDLHCLGRPLADSIIVDNSPHSYVFQPDNAVPIGTFIDNMDDRELMDILPVLLAVEKVADVRQHLGTLITNLHQEQRRLGNPAYTYT</sequence>
<dbReference type="SUPFAM" id="SSF54909">
    <property type="entry name" value="Dimeric alpha+beta barrel"/>
    <property type="match status" value="1"/>
</dbReference>
<feature type="domain" description="FCP1 homology" evidence="3">
    <location>
        <begin position="263"/>
        <end position="421"/>
    </location>
</feature>
<organism evidence="4 5">
    <name type="scientific">Elliptochloris bilobata</name>
    <dbReference type="NCBI Taxonomy" id="381761"/>
    <lineage>
        <taxon>Eukaryota</taxon>
        <taxon>Viridiplantae</taxon>
        <taxon>Chlorophyta</taxon>
        <taxon>core chlorophytes</taxon>
        <taxon>Trebouxiophyceae</taxon>
        <taxon>Trebouxiophyceae incertae sedis</taxon>
        <taxon>Elliptochloris clade</taxon>
        <taxon>Elliptochloris</taxon>
    </lineage>
</organism>
<dbReference type="CDD" id="cd07521">
    <property type="entry name" value="HAD_FCP1-like"/>
    <property type="match status" value="1"/>
</dbReference>
<dbReference type="InterPro" id="IPR004274">
    <property type="entry name" value="FCP1_dom"/>
</dbReference>
<dbReference type="InterPro" id="IPR011008">
    <property type="entry name" value="Dimeric_a/b-barrel"/>
</dbReference>
<dbReference type="InterPro" id="IPR007138">
    <property type="entry name" value="ABM_dom"/>
</dbReference>
<keyword evidence="2" id="KW-0732">Signal</keyword>
<dbReference type="SUPFAM" id="SSF56784">
    <property type="entry name" value="HAD-like"/>
    <property type="match status" value="1"/>
</dbReference>
<dbReference type="EMBL" id="JALJOU010000002">
    <property type="protein sequence ID" value="KAK9845903.1"/>
    <property type="molecule type" value="Genomic_DNA"/>
</dbReference>
<dbReference type="Gene3D" id="3.30.70.100">
    <property type="match status" value="1"/>
</dbReference>
<dbReference type="PANTHER" id="PTHR12210">
    <property type="entry name" value="DULLARD PROTEIN PHOSPHATASE"/>
    <property type="match status" value="1"/>
</dbReference>
<dbReference type="InterPro" id="IPR050365">
    <property type="entry name" value="TIM50"/>
</dbReference>
<dbReference type="Proteomes" id="UP001445335">
    <property type="component" value="Unassembled WGS sequence"/>
</dbReference>
<name>A0AAW1SK40_9CHLO</name>
<evidence type="ECO:0000313" key="4">
    <source>
        <dbReference type="EMBL" id="KAK9845903.1"/>
    </source>
</evidence>
<dbReference type="InterPro" id="IPR036412">
    <property type="entry name" value="HAD-like_sf"/>
</dbReference>
<dbReference type="Gene3D" id="3.40.50.1000">
    <property type="entry name" value="HAD superfamily/HAD-like"/>
    <property type="match status" value="1"/>
</dbReference>
<dbReference type="GO" id="GO:0016791">
    <property type="term" value="F:phosphatase activity"/>
    <property type="evidence" value="ECO:0007669"/>
    <property type="project" value="InterPro"/>
</dbReference>
<dbReference type="InterPro" id="IPR011948">
    <property type="entry name" value="Dullard_phosphatase"/>
</dbReference>
<reference evidence="4 5" key="1">
    <citation type="journal article" date="2024" name="Nat. Commun.">
        <title>Phylogenomics reveals the evolutionary origins of lichenization in chlorophyte algae.</title>
        <authorList>
            <person name="Puginier C."/>
            <person name="Libourel C."/>
            <person name="Otte J."/>
            <person name="Skaloud P."/>
            <person name="Haon M."/>
            <person name="Grisel S."/>
            <person name="Petersen M."/>
            <person name="Berrin J.G."/>
            <person name="Delaux P.M."/>
            <person name="Dal Grande F."/>
            <person name="Keller J."/>
        </authorList>
    </citation>
    <scope>NUCLEOTIDE SEQUENCE [LARGE SCALE GENOMIC DNA]</scope>
    <source>
        <strain evidence="4 5">SAG 245.80</strain>
    </source>
</reference>
<feature type="chain" id="PRO_5043755033" description="FCP1 homology domain-containing protein" evidence="2">
    <location>
        <begin position="20"/>
        <end position="453"/>
    </location>
</feature>
<dbReference type="InterPro" id="IPR023214">
    <property type="entry name" value="HAD_sf"/>
</dbReference>
<accession>A0AAW1SK40</accession>
<dbReference type="NCBIfam" id="TIGR02251">
    <property type="entry name" value="HIF-SF_euk"/>
    <property type="match status" value="1"/>
</dbReference>
<proteinExistence type="predicted"/>
<keyword evidence="5" id="KW-1185">Reference proteome</keyword>